<evidence type="ECO:0000313" key="2">
    <source>
        <dbReference type="Proteomes" id="UP000007798"/>
    </source>
</evidence>
<evidence type="ECO:0000313" key="1">
    <source>
        <dbReference type="EMBL" id="EDW76495.2"/>
    </source>
</evidence>
<dbReference type="eggNOG" id="ENOG502SUIH">
    <property type="taxonomic scope" value="Eukaryota"/>
</dbReference>
<dbReference type="HOGENOM" id="CLU_125641_0_0_1"/>
<dbReference type="AlphaFoldDB" id="B4MVF0"/>
<organism evidence="1 2">
    <name type="scientific">Drosophila willistoni</name>
    <name type="common">Fruit fly</name>
    <dbReference type="NCBI Taxonomy" id="7260"/>
    <lineage>
        <taxon>Eukaryota</taxon>
        <taxon>Metazoa</taxon>
        <taxon>Ecdysozoa</taxon>
        <taxon>Arthropoda</taxon>
        <taxon>Hexapoda</taxon>
        <taxon>Insecta</taxon>
        <taxon>Pterygota</taxon>
        <taxon>Neoptera</taxon>
        <taxon>Endopterygota</taxon>
        <taxon>Diptera</taxon>
        <taxon>Brachycera</taxon>
        <taxon>Muscomorpha</taxon>
        <taxon>Ephydroidea</taxon>
        <taxon>Drosophilidae</taxon>
        <taxon>Drosophila</taxon>
        <taxon>Sophophora</taxon>
    </lineage>
</organism>
<gene>
    <name evidence="1" type="primary">Dwil\GK15490</name>
    <name evidence="1" type="ORF">Dwil_GK15490</name>
</gene>
<name>B4MVF0_DROWI</name>
<dbReference type="STRING" id="7260.B4MVF0"/>
<dbReference type="Proteomes" id="UP000007798">
    <property type="component" value="Unassembled WGS sequence"/>
</dbReference>
<dbReference type="EMBL" id="CH963857">
    <property type="protein sequence ID" value="EDW76495.2"/>
    <property type="molecule type" value="Genomic_DNA"/>
</dbReference>
<dbReference type="InParanoid" id="B4MVF0"/>
<protein>
    <submittedName>
        <fullName evidence="1">Uncharacterized protein</fullName>
    </submittedName>
</protein>
<keyword evidence="2" id="KW-1185">Reference proteome</keyword>
<reference evidence="1 2" key="1">
    <citation type="journal article" date="2007" name="Nature">
        <title>Evolution of genes and genomes on the Drosophila phylogeny.</title>
        <authorList>
            <consortium name="Drosophila 12 Genomes Consortium"/>
            <person name="Clark A.G."/>
            <person name="Eisen M.B."/>
            <person name="Smith D.R."/>
            <person name="Bergman C.M."/>
            <person name="Oliver B."/>
            <person name="Markow T.A."/>
            <person name="Kaufman T.C."/>
            <person name="Kellis M."/>
            <person name="Gelbart W."/>
            <person name="Iyer V.N."/>
            <person name="Pollard D.A."/>
            <person name="Sackton T.B."/>
            <person name="Larracuente A.M."/>
            <person name="Singh N.D."/>
            <person name="Abad J.P."/>
            <person name="Abt D.N."/>
            <person name="Adryan B."/>
            <person name="Aguade M."/>
            <person name="Akashi H."/>
            <person name="Anderson W.W."/>
            <person name="Aquadro C.F."/>
            <person name="Ardell D.H."/>
            <person name="Arguello R."/>
            <person name="Artieri C.G."/>
            <person name="Barbash D.A."/>
            <person name="Barker D."/>
            <person name="Barsanti P."/>
            <person name="Batterham P."/>
            <person name="Batzoglou S."/>
            <person name="Begun D."/>
            <person name="Bhutkar A."/>
            <person name="Blanco E."/>
            <person name="Bosak S.A."/>
            <person name="Bradley R.K."/>
            <person name="Brand A.D."/>
            <person name="Brent M.R."/>
            <person name="Brooks A.N."/>
            <person name="Brown R.H."/>
            <person name="Butlin R.K."/>
            <person name="Caggese C."/>
            <person name="Calvi B.R."/>
            <person name="Bernardo de Carvalho A."/>
            <person name="Caspi A."/>
            <person name="Castrezana S."/>
            <person name="Celniker S.E."/>
            <person name="Chang J.L."/>
            <person name="Chapple C."/>
            <person name="Chatterji S."/>
            <person name="Chinwalla A."/>
            <person name="Civetta A."/>
            <person name="Clifton S.W."/>
            <person name="Comeron J.M."/>
            <person name="Costello J.C."/>
            <person name="Coyne J.A."/>
            <person name="Daub J."/>
            <person name="David R.G."/>
            <person name="Delcher A.L."/>
            <person name="Delehaunty K."/>
            <person name="Do C.B."/>
            <person name="Ebling H."/>
            <person name="Edwards K."/>
            <person name="Eickbush T."/>
            <person name="Evans J.D."/>
            <person name="Filipski A."/>
            <person name="Findeiss S."/>
            <person name="Freyhult E."/>
            <person name="Fulton L."/>
            <person name="Fulton R."/>
            <person name="Garcia A.C."/>
            <person name="Gardiner A."/>
            <person name="Garfield D.A."/>
            <person name="Garvin B.E."/>
            <person name="Gibson G."/>
            <person name="Gilbert D."/>
            <person name="Gnerre S."/>
            <person name="Godfrey J."/>
            <person name="Good R."/>
            <person name="Gotea V."/>
            <person name="Gravely B."/>
            <person name="Greenberg A.J."/>
            <person name="Griffiths-Jones S."/>
            <person name="Gross S."/>
            <person name="Guigo R."/>
            <person name="Gustafson E.A."/>
            <person name="Haerty W."/>
            <person name="Hahn M.W."/>
            <person name="Halligan D.L."/>
            <person name="Halpern A.L."/>
            <person name="Halter G.M."/>
            <person name="Han M.V."/>
            <person name="Heger A."/>
            <person name="Hillier L."/>
            <person name="Hinrichs A.S."/>
            <person name="Holmes I."/>
            <person name="Hoskins R.A."/>
            <person name="Hubisz M.J."/>
            <person name="Hultmark D."/>
            <person name="Huntley M.A."/>
            <person name="Jaffe D.B."/>
            <person name="Jagadeeshan S."/>
            <person name="Jeck W.R."/>
            <person name="Johnson J."/>
            <person name="Jones C.D."/>
            <person name="Jordan W.C."/>
            <person name="Karpen G.H."/>
            <person name="Kataoka E."/>
            <person name="Keightley P.D."/>
            <person name="Kheradpour P."/>
            <person name="Kirkness E.F."/>
            <person name="Koerich L.B."/>
            <person name="Kristiansen K."/>
            <person name="Kudrna D."/>
            <person name="Kulathinal R.J."/>
            <person name="Kumar S."/>
            <person name="Kwok R."/>
            <person name="Lander E."/>
            <person name="Langley C.H."/>
            <person name="Lapoint R."/>
            <person name="Lazzaro B.P."/>
            <person name="Lee S.J."/>
            <person name="Levesque L."/>
            <person name="Li R."/>
            <person name="Lin C.F."/>
            <person name="Lin M.F."/>
            <person name="Lindblad-Toh K."/>
            <person name="Llopart A."/>
            <person name="Long M."/>
            <person name="Low L."/>
            <person name="Lozovsky E."/>
            <person name="Lu J."/>
            <person name="Luo M."/>
            <person name="Machado C.A."/>
            <person name="Makalowski W."/>
            <person name="Marzo M."/>
            <person name="Matsuda M."/>
            <person name="Matzkin L."/>
            <person name="McAllister B."/>
            <person name="McBride C.S."/>
            <person name="McKernan B."/>
            <person name="McKernan K."/>
            <person name="Mendez-Lago M."/>
            <person name="Minx P."/>
            <person name="Mollenhauer M.U."/>
            <person name="Montooth K."/>
            <person name="Mount S.M."/>
            <person name="Mu X."/>
            <person name="Myers E."/>
            <person name="Negre B."/>
            <person name="Newfeld S."/>
            <person name="Nielsen R."/>
            <person name="Noor M.A."/>
            <person name="O'Grady P."/>
            <person name="Pachter L."/>
            <person name="Papaceit M."/>
            <person name="Parisi M.J."/>
            <person name="Parisi M."/>
            <person name="Parts L."/>
            <person name="Pedersen J.S."/>
            <person name="Pesole G."/>
            <person name="Phillippy A.M."/>
            <person name="Ponting C.P."/>
            <person name="Pop M."/>
            <person name="Porcelli D."/>
            <person name="Powell J.R."/>
            <person name="Prohaska S."/>
            <person name="Pruitt K."/>
            <person name="Puig M."/>
            <person name="Quesneville H."/>
            <person name="Ram K.R."/>
            <person name="Rand D."/>
            <person name="Rasmussen M.D."/>
            <person name="Reed L.K."/>
            <person name="Reenan R."/>
            <person name="Reily A."/>
            <person name="Remington K.A."/>
            <person name="Rieger T.T."/>
            <person name="Ritchie M.G."/>
            <person name="Robin C."/>
            <person name="Rogers Y.H."/>
            <person name="Rohde C."/>
            <person name="Rozas J."/>
            <person name="Rubenfield M.J."/>
            <person name="Ruiz A."/>
            <person name="Russo S."/>
            <person name="Salzberg S.L."/>
            <person name="Sanchez-Gracia A."/>
            <person name="Saranga D.J."/>
            <person name="Sato H."/>
            <person name="Schaeffer S.W."/>
            <person name="Schatz M.C."/>
            <person name="Schlenke T."/>
            <person name="Schwartz R."/>
            <person name="Segarra C."/>
            <person name="Singh R.S."/>
            <person name="Sirot L."/>
            <person name="Sirota M."/>
            <person name="Sisneros N.B."/>
            <person name="Smith C.D."/>
            <person name="Smith T.F."/>
            <person name="Spieth J."/>
            <person name="Stage D.E."/>
            <person name="Stark A."/>
            <person name="Stephan W."/>
            <person name="Strausberg R.L."/>
            <person name="Strempel S."/>
            <person name="Sturgill D."/>
            <person name="Sutton G."/>
            <person name="Sutton G.G."/>
            <person name="Tao W."/>
            <person name="Teichmann S."/>
            <person name="Tobari Y.N."/>
            <person name="Tomimura Y."/>
            <person name="Tsolas J.M."/>
            <person name="Valente V.L."/>
            <person name="Venter E."/>
            <person name="Venter J.C."/>
            <person name="Vicario S."/>
            <person name="Vieira F.G."/>
            <person name="Vilella A.J."/>
            <person name="Villasante A."/>
            <person name="Walenz B."/>
            <person name="Wang J."/>
            <person name="Wasserman M."/>
            <person name="Watts T."/>
            <person name="Wilson D."/>
            <person name="Wilson R.K."/>
            <person name="Wing R.A."/>
            <person name="Wolfner M.F."/>
            <person name="Wong A."/>
            <person name="Wong G.K."/>
            <person name="Wu C.I."/>
            <person name="Wu G."/>
            <person name="Yamamoto D."/>
            <person name="Yang H.P."/>
            <person name="Yang S.P."/>
            <person name="Yorke J.A."/>
            <person name="Yoshida K."/>
            <person name="Zdobnov E."/>
            <person name="Zhang P."/>
            <person name="Zhang Y."/>
            <person name="Zimin A.V."/>
            <person name="Baldwin J."/>
            <person name="Abdouelleil A."/>
            <person name="Abdulkadir J."/>
            <person name="Abebe A."/>
            <person name="Abera B."/>
            <person name="Abreu J."/>
            <person name="Acer S.C."/>
            <person name="Aftuck L."/>
            <person name="Alexander A."/>
            <person name="An P."/>
            <person name="Anderson E."/>
            <person name="Anderson S."/>
            <person name="Arachi H."/>
            <person name="Azer M."/>
            <person name="Bachantsang P."/>
            <person name="Barry A."/>
            <person name="Bayul T."/>
            <person name="Berlin A."/>
            <person name="Bessette D."/>
            <person name="Bloom T."/>
            <person name="Blye J."/>
            <person name="Boguslavskiy L."/>
            <person name="Bonnet C."/>
            <person name="Boukhgalter B."/>
            <person name="Bourzgui I."/>
            <person name="Brown A."/>
            <person name="Cahill P."/>
            <person name="Channer S."/>
            <person name="Cheshatsang Y."/>
            <person name="Chuda L."/>
            <person name="Citroen M."/>
            <person name="Collymore A."/>
            <person name="Cooke P."/>
            <person name="Costello M."/>
            <person name="D'Aco K."/>
            <person name="Daza R."/>
            <person name="De Haan G."/>
            <person name="DeGray S."/>
            <person name="DeMaso C."/>
            <person name="Dhargay N."/>
            <person name="Dooley K."/>
            <person name="Dooley E."/>
            <person name="Doricent M."/>
            <person name="Dorje P."/>
            <person name="Dorjee K."/>
            <person name="Dupes A."/>
            <person name="Elong R."/>
            <person name="Falk J."/>
            <person name="Farina A."/>
            <person name="Faro S."/>
            <person name="Ferguson D."/>
            <person name="Fisher S."/>
            <person name="Foley C.D."/>
            <person name="Franke A."/>
            <person name="Friedrich D."/>
            <person name="Gadbois L."/>
            <person name="Gearin G."/>
            <person name="Gearin C.R."/>
            <person name="Giannoukos G."/>
            <person name="Goode T."/>
            <person name="Graham J."/>
            <person name="Grandbois E."/>
            <person name="Grewal S."/>
            <person name="Gyaltsen K."/>
            <person name="Hafez N."/>
            <person name="Hagos B."/>
            <person name="Hall J."/>
            <person name="Henson C."/>
            <person name="Hollinger A."/>
            <person name="Honan T."/>
            <person name="Huard M.D."/>
            <person name="Hughes L."/>
            <person name="Hurhula B."/>
            <person name="Husby M.E."/>
            <person name="Kamat A."/>
            <person name="Kanga B."/>
            <person name="Kashin S."/>
            <person name="Khazanovich D."/>
            <person name="Kisner P."/>
            <person name="Lance K."/>
            <person name="Lara M."/>
            <person name="Lee W."/>
            <person name="Lennon N."/>
            <person name="Letendre F."/>
            <person name="LeVine R."/>
            <person name="Lipovsky A."/>
            <person name="Liu X."/>
            <person name="Liu J."/>
            <person name="Liu S."/>
            <person name="Lokyitsang T."/>
            <person name="Lokyitsang Y."/>
            <person name="Lubonja R."/>
            <person name="Lui A."/>
            <person name="MacDonald P."/>
            <person name="Magnisalis V."/>
            <person name="Maru K."/>
            <person name="Matthews C."/>
            <person name="McCusker W."/>
            <person name="McDonough S."/>
            <person name="Mehta T."/>
            <person name="Meldrim J."/>
            <person name="Meneus L."/>
            <person name="Mihai O."/>
            <person name="Mihalev A."/>
            <person name="Mihova T."/>
            <person name="Mittelman R."/>
            <person name="Mlenga V."/>
            <person name="Montmayeur A."/>
            <person name="Mulrain L."/>
            <person name="Navidi A."/>
            <person name="Naylor J."/>
            <person name="Negash T."/>
            <person name="Nguyen T."/>
            <person name="Nguyen N."/>
            <person name="Nicol R."/>
            <person name="Norbu C."/>
            <person name="Norbu N."/>
            <person name="Novod N."/>
            <person name="O'Neill B."/>
            <person name="Osman S."/>
            <person name="Markiewicz E."/>
            <person name="Oyono O.L."/>
            <person name="Patti C."/>
            <person name="Phunkhang P."/>
            <person name="Pierre F."/>
            <person name="Priest M."/>
            <person name="Raghuraman S."/>
            <person name="Rege F."/>
            <person name="Reyes R."/>
            <person name="Rise C."/>
            <person name="Rogov P."/>
            <person name="Ross K."/>
            <person name="Ryan E."/>
            <person name="Settipalli S."/>
            <person name="Shea T."/>
            <person name="Sherpa N."/>
            <person name="Shi L."/>
            <person name="Shih D."/>
            <person name="Sparrow T."/>
            <person name="Spaulding J."/>
            <person name="Stalker J."/>
            <person name="Stange-Thomann N."/>
            <person name="Stavropoulos S."/>
            <person name="Stone C."/>
            <person name="Strader C."/>
            <person name="Tesfaye S."/>
            <person name="Thomson T."/>
            <person name="Thoulutsang Y."/>
            <person name="Thoulutsang D."/>
            <person name="Topham K."/>
            <person name="Topping I."/>
            <person name="Tsamla T."/>
            <person name="Vassiliev H."/>
            <person name="Vo A."/>
            <person name="Wangchuk T."/>
            <person name="Wangdi T."/>
            <person name="Weiand M."/>
            <person name="Wilkinson J."/>
            <person name="Wilson A."/>
            <person name="Yadav S."/>
            <person name="Young G."/>
            <person name="Yu Q."/>
            <person name="Zembek L."/>
            <person name="Zhong D."/>
            <person name="Zimmer A."/>
            <person name="Zwirko Z."/>
            <person name="Jaffe D.B."/>
            <person name="Alvarez P."/>
            <person name="Brockman W."/>
            <person name="Butler J."/>
            <person name="Chin C."/>
            <person name="Gnerre S."/>
            <person name="Grabherr M."/>
            <person name="Kleber M."/>
            <person name="Mauceli E."/>
            <person name="MacCallum I."/>
        </authorList>
    </citation>
    <scope>NUCLEOTIDE SEQUENCE [LARGE SCALE GENOMIC DNA]</scope>
    <source>
        <strain evidence="2">Tucson 14030-0811.24</strain>
    </source>
</reference>
<sequence>MGRIFDEDFECMRRMAQGICQTLRRPKDRELCQSILNQLTNFQQVESVAVKKNVRKFMSFYLKVLRWAQKYQPIAVYRQWYGDSFRNDVSTAAGNPGEIHVWLDEGHSYLAMKTFEDGSVIMYSAVATDPSAGWVESGLKALTQLQSGRNNTNKLRQKIIHDLTECDDYV</sequence>
<proteinExistence type="predicted"/>
<accession>B4MVF0</accession>
<dbReference type="OrthoDB" id="6599787at2759"/>